<reference evidence="6 8" key="2">
    <citation type="journal article" date="2004" name="Nat. Biotechnol.">
        <title>Complete genome sequence of the metabolically versatile photosynthetic bacterium Rhodopseudomonas palustris.</title>
        <authorList>
            <person name="Larimer F.W."/>
            <person name="Chain P."/>
            <person name="Hauser L."/>
            <person name="Lamerdin J."/>
            <person name="Malfatti S."/>
            <person name="Do L."/>
            <person name="Land M.L."/>
            <person name="Pelletier D.A."/>
            <person name="Beatty J.T."/>
            <person name="Lang A.S."/>
            <person name="Tabita F.R."/>
            <person name="Gibson J.L."/>
            <person name="Hanson T.E."/>
            <person name="Bobst C."/>
            <person name="Torres J.L."/>
            <person name="Peres C."/>
            <person name="Harrison F.H."/>
            <person name="Gibson J."/>
            <person name="Harwood C.S."/>
        </authorList>
    </citation>
    <scope>NUCLEOTIDE SEQUENCE [LARGE SCALE GENOMIC DNA]</scope>
    <source>
        <strain evidence="8">ATCC BAA-98 / CGA009</strain>
        <strain evidence="6">CGA009</strain>
    </source>
</reference>
<dbReference type="EMBL" id="BX572600">
    <property type="protein sequence ID" value="CAE27678.1"/>
    <property type="molecule type" value="Genomic_DNA"/>
</dbReference>
<evidence type="ECO:0000313" key="6">
    <source>
        <dbReference type="EMBL" id="CAE27678.1"/>
    </source>
</evidence>
<evidence type="ECO:0000256" key="4">
    <source>
        <dbReference type="SAM" id="SignalP"/>
    </source>
</evidence>
<accession>Q6N7M0</accession>
<dbReference type="InterPro" id="IPR008258">
    <property type="entry name" value="Transglycosylase_SLT_dom_1"/>
</dbReference>
<feature type="compositionally biased region" description="Low complexity" evidence="3">
    <location>
        <begin position="252"/>
        <end position="269"/>
    </location>
</feature>
<evidence type="ECO:0000256" key="3">
    <source>
        <dbReference type="SAM" id="MobiDB-lite"/>
    </source>
</evidence>
<protein>
    <submittedName>
        <fullName evidence="7">Lytic transglycosylase domain-containing protein</fullName>
    </submittedName>
    <submittedName>
        <fullName evidence="6">Possible lytic transglycosylase</fullName>
    </submittedName>
</protein>
<reference evidence="7" key="1">
    <citation type="submission" date="2003-07" db="EMBL/GenBank/DDBJ databases">
        <authorList>
            <consortium name="Rhodopseudomonas genome consortium"/>
            <person name="Larimer F."/>
            <person name="Harwood C."/>
        </authorList>
    </citation>
    <scope>NUCLEOTIDE SEQUENCE</scope>
    <source>
        <strain evidence="7">CGA009</strain>
    </source>
</reference>
<comment type="similarity">
    <text evidence="2">Belongs to the virb1 family.</text>
</comment>
<dbReference type="HOGENOM" id="CLU_077897_0_1_5"/>
<keyword evidence="4" id="KW-0732">Signal</keyword>
<feature type="chain" id="PRO_5042809012" evidence="4">
    <location>
        <begin position="27"/>
        <end position="280"/>
    </location>
</feature>
<dbReference type="Gene3D" id="1.10.530.10">
    <property type="match status" value="1"/>
</dbReference>
<dbReference type="STRING" id="258594.RPA2237"/>
<gene>
    <name evidence="6" type="ordered locus">RPA2237</name>
    <name evidence="7" type="ORF">TX73_011545</name>
</gene>
<feature type="region of interest" description="Disordered" evidence="3">
    <location>
        <begin position="224"/>
        <end position="280"/>
    </location>
</feature>
<reference evidence="7" key="3">
    <citation type="submission" date="2022-12" db="EMBL/GenBank/DDBJ databases">
        <title>Complete genome sequence of Rhodopseudomonas palustris CGA0092 and corrections to the R. palustris CGA009 genome sequence.</title>
        <authorList>
            <person name="Mazny B.R."/>
            <person name="Sheff O.F."/>
            <person name="LaSarre B."/>
            <person name="McKinlay A."/>
            <person name="McKinlay J.B."/>
        </authorList>
    </citation>
    <scope>NUCLEOTIDE SEQUENCE</scope>
    <source>
        <strain evidence="7">CGA009</strain>
    </source>
</reference>
<proteinExistence type="inferred from homology"/>
<dbReference type="Pfam" id="PF01464">
    <property type="entry name" value="SLT"/>
    <property type="match status" value="1"/>
</dbReference>
<name>Q6N7M0_RHOPA</name>
<organism evidence="6">
    <name type="scientific">Rhodopseudomonas palustris (strain ATCC BAA-98 / CGA009)</name>
    <dbReference type="NCBI Taxonomy" id="258594"/>
    <lineage>
        <taxon>Bacteria</taxon>
        <taxon>Pseudomonadati</taxon>
        <taxon>Pseudomonadota</taxon>
        <taxon>Alphaproteobacteria</taxon>
        <taxon>Hyphomicrobiales</taxon>
        <taxon>Nitrobacteraceae</taxon>
        <taxon>Rhodopseudomonas</taxon>
    </lineage>
</organism>
<sequence length="280" mass="29696">MTFPRASRLSLTTLAILLSVTVGANATPSQEPVAAQTAGDPIATAIDEASRRFGIPEAWIRAVMRVESNGDRRAVSRAGAMGLMQVMPATYADLRRQLGIGADPFDVRDNILAGTAYLRQMYDRYGAPGFLAAYNAGPRRWESHLNGSRPLPNETVNYLSRLAPALGFAAVDSASEPAARRPPSPFEAPLFVRANGVSIAGSTPNDANRILEILAANPTRVGRDQMLPSATSDAPPVSCDDPSVATRAAQTSSSPASSRRSLPPAESPLFVARNEARDAQ</sequence>
<evidence type="ECO:0000259" key="5">
    <source>
        <dbReference type="Pfam" id="PF01464"/>
    </source>
</evidence>
<evidence type="ECO:0000256" key="2">
    <source>
        <dbReference type="ARBA" id="ARBA00009387"/>
    </source>
</evidence>
<dbReference type="SUPFAM" id="SSF53955">
    <property type="entry name" value="Lysozyme-like"/>
    <property type="match status" value="1"/>
</dbReference>
<dbReference type="PANTHER" id="PTHR37423:SF2">
    <property type="entry name" value="MEMBRANE-BOUND LYTIC MUREIN TRANSGLYCOSYLASE C"/>
    <property type="match status" value="1"/>
</dbReference>
<dbReference type="eggNOG" id="COG0741">
    <property type="taxonomic scope" value="Bacteria"/>
</dbReference>
<dbReference type="Proteomes" id="UP000001426">
    <property type="component" value="Chromosome"/>
</dbReference>
<keyword evidence="8" id="KW-1185">Reference proteome</keyword>
<evidence type="ECO:0000313" key="7">
    <source>
        <dbReference type="EMBL" id="WCL92394.1"/>
    </source>
</evidence>
<dbReference type="KEGG" id="rpa:TX73_011545"/>
<feature type="signal peptide" evidence="4">
    <location>
        <begin position="1"/>
        <end position="26"/>
    </location>
</feature>
<evidence type="ECO:0000313" key="8">
    <source>
        <dbReference type="Proteomes" id="UP000001426"/>
    </source>
</evidence>
<dbReference type="InterPro" id="IPR023346">
    <property type="entry name" value="Lysozyme-like_dom_sf"/>
</dbReference>
<comment type="similarity">
    <text evidence="1">Belongs to the transglycosylase Slt family.</text>
</comment>
<evidence type="ECO:0000256" key="1">
    <source>
        <dbReference type="ARBA" id="ARBA00007734"/>
    </source>
</evidence>
<dbReference type="EMBL" id="CP116810">
    <property type="protein sequence ID" value="WCL92394.1"/>
    <property type="molecule type" value="Genomic_DNA"/>
</dbReference>
<dbReference type="GeneID" id="66893290"/>
<dbReference type="CDD" id="cd00254">
    <property type="entry name" value="LT-like"/>
    <property type="match status" value="1"/>
</dbReference>
<dbReference type="AlphaFoldDB" id="Q6N7M0"/>
<dbReference type="PANTHER" id="PTHR37423">
    <property type="entry name" value="SOLUBLE LYTIC MUREIN TRANSGLYCOSYLASE-RELATED"/>
    <property type="match status" value="1"/>
</dbReference>
<dbReference type="PhylomeDB" id="Q6N7M0"/>
<feature type="domain" description="Transglycosylase SLT" evidence="5">
    <location>
        <begin position="46"/>
        <end position="143"/>
    </location>
</feature>
<dbReference type="CAZy" id="GH23">
    <property type="family name" value="Glycoside Hydrolase Family 23"/>
</dbReference>
<dbReference type="RefSeq" id="WP_011157790.1">
    <property type="nucleotide sequence ID" value="NZ_CP116810.1"/>
</dbReference>